<protein>
    <submittedName>
        <fullName evidence="2">Uncharacterized protein</fullName>
    </submittedName>
</protein>
<evidence type="ECO:0000313" key="2">
    <source>
        <dbReference type="EMBL" id="KAF8766040.1"/>
    </source>
</evidence>
<dbReference type="Proteomes" id="UP000636709">
    <property type="component" value="Unassembled WGS sequence"/>
</dbReference>
<proteinExistence type="predicted"/>
<keyword evidence="1" id="KW-0732">Signal</keyword>
<dbReference type="EMBL" id="JACEFO010000521">
    <property type="protein sequence ID" value="KAF8766040.1"/>
    <property type="molecule type" value="Genomic_DNA"/>
</dbReference>
<accession>A0A835FNH6</accession>
<sequence length="39" mass="4710">MWRWPWRGYGARSRGWTARALVRIIFCSPFFMPPEKVVP</sequence>
<reference evidence="2" key="1">
    <citation type="submission" date="2020-07" db="EMBL/GenBank/DDBJ databases">
        <title>Genome sequence and genetic diversity analysis of an under-domesticated orphan crop, white fonio (Digitaria exilis).</title>
        <authorList>
            <person name="Bennetzen J.L."/>
            <person name="Chen S."/>
            <person name="Ma X."/>
            <person name="Wang X."/>
            <person name="Yssel A.E.J."/>
            <person name="Chaluvadi S.R."/>
            <person name="Johnson M."/>
            <person name="Gangashetty P."/>
            <person name="Hamidou F."/>
            <person name="Sanogo M.D."/>
            <person name="Zwaenepoel A."/>
            <person name="Wallace J."/>
            <person name="Van De Peer Y."/>
            <person name="Van Deynze A."/>
        </authorList>
    </citation>
    <scope>NUCLEOTIDE SEQUENCE</scope>
    <source>
        <tissue evidence="2">Leaves</tissue>
    </source>
</reference>
<dbReference type="AlphaFoldDB" id="A0A835FNH6"/>
<gene>
    <name evidence="2" type="ORF">HU200_007885</name>
</gene>
<name>A0A835FNH6_9POAL</name>
<keyword evidence="3" id="KW-1185">Reference proteome</keyword>
<feature type="chain" id="PRO_5033012188" evidence="1">
    <location>
        <begin position="18"/>
        <end position="39"/>
    </location>
</feature>
<evidence type="ECO:0000313" key="3">
    <source>
        <dbReference type="Proteomes" id="UP000636709"/>
    </source>
</evidence>
<organism evidence="2 3">
    <name type="scientific">Digitaria exilis</name>
    <dbReference type="NCBI Taxonomy" id="1010633"/>
    <lineage>
        <taxon>Eukaryota</taxon>
        <taxon>Viridiplantae</taxon>
        <taxon>Streptophyta</taxon>
        <taxon>Embryophyta</taxon>
        <taxon>Tracheophyta</taxon>
        <taxon>Spermatophyta</taxon>
        <taxon>Magnoliopsida</taxon>
        <taxon>Liliopsida</taxon>
        <taxon>Poales</taxon>
        <taxon>Poaceae</taxon>
        <taxon>PACMAD clade</taxon>
        <taxon>Panicoideae</taxon>
        <taxon>Panicodae</taxon>
        <taxon>Paniceae</taxon>
        <taxon>Anthephorinae</taxon>
        <taxon>Digitaria</taxon>
    </lineage>
</organism>
<comment type="caution">
    <text evidence="2">The sequence shown here is derived from an EMBL/GenBank/DDBJ whole genome shotgun (WGS) entry which is preliminary data.</text>
</comment>
<evidence type="ECO:0000256" key="1">
    <source>
        <dbReference type="SAM" id="SignalP"/>
    </source>
</evidence>
<feature type="signal peptide" evidence="1">
    <location>
        <begin position="1"/>
        <end position="17"/>
    </location>
</feature>